<protein>
    <submittedName>
        <fullName evidence="2">CRAL/TRIO domain-containing protein</fullName>
    </submittedName>
</protein>
<name>A0A197JD70_9FUNG</name>
<evidence type="ECO:0000313" key="3">
    <source>
        <dbReference type="Proteomes" id="UP000078512"/>
    </source>
</evidence>
<dbReference type="InterPro" id="IPR001251">
    <property type="entry name" value="CRAL-TRIO_dom"/>
</dbReference>
<dbReference type="AlphaFoldDB" id="A0A197JD70"/>
<dbReference type="SMART" id="SM00516">
    <property type="entry name" value="SEC14"/>
    <property type="match status" value="1"/>
</dbReference>
<dbReference type="SUPFAM" id="SSF52087">
    <property type="entry name" value="CRAL/TRIO domain"/>
    <property type="match status" value="1"/>
</dbReference>
<dbReference type="InterPro" id="IPR052432">
    <property type="entry name" value="PITP/CRAL-TRIO"/>
</dbReference>
<dbReference type="InterPro" id="IPR036865">
    <property type="entry name" value="CRAL-TRIO_dom_sf"/>
</dbReference>
<proteinExistence type="predicted"/>
<dbReference type="SMART" id="SM01100">
    <property type="entry name" value="CRAL_TRIO_N"/>
    <property type="match status" value="1"/>
</dbReference>
<gene>
    <name evidence="2" type="ORF">K457DRAFT_159598</name>
</gene>
<dbReference type="PROSITE" id="PS50191">
    <property type="entry name" value="CRAL_TRIO"/>
    <property type="match status" value="1"/>
</dbReference>
<sequence>MTKLAKGDILTAPGTGYIGCLTPDQKKSLKEVWSIIFDIADSGEAVLPADMMHEVEKEAKTAAGANTATAQAAAKAGWFAGNKSAKAEADAKAAGYGAGMAKISLSDLGLSVDKLRPILWDNAMGDHPDSLLLRFIRARKWNTVNALNMLFKAFKWRLDEDIPSIKYSSDDSLNEQNPKFFEQLEMGKFYINGTDKDNRIVAYLNVRLHHPGDQPAKTLEKLTIYVMECGRVLLEHPVETVCLVFDLTGFGLSNMDFNMVKYLVTVFEAYYPESLGRIIIHGAPFVFWGVWKVIEPWLDPVVASKVRFTRKDQDLLEFIPANHLPTQYKGGLNKFKYSYPHAKAGENKAMEDTETKERLVAEWKATFWKFEALTREWIKVGTKEATSTRTEAEIEAEREQVAKDLRVAFFKMDPYIRARNMFHRSNPPVASADGSVHWVYNN</sequence>
<dbReference type="STRING" id="1314771.A0A197JD70"/>
<dbReference type="Pfam" id="PF03765">
    <property type="entry name" value="CRAL_TRIO_N"/>
    <property type="match status" value="1"/>
</dbReference>
<dbReference type="Proteomes" id="UP000078512">
    <property type="component" value="Unassembled WGS sequence"/>
</dbReference>
<feature type="domain" description="CRAL-TRIO" evidence="1">
    <location>
        <begin position="177"/>
        <end position="336"/>
    </location>
</feature>
<evidence type="ECO:0000313" key="2">
    <source>
        <dbReference type="EMBL" id="OAQ22968.1"/>
    </source>
</evidence>
<dbReference type="InterPro" id="IPR036273">
    <property type="entry name" value="CRAL/TRIO_N_dom_sf"/>
</dbReference>
<organism evidence="2 3">
    <name type="scientific">Linnemannia elongata AG-77</name>
    <dbReference type="NCBI Taxonomy" id="1314771"/>
    <lineage>
        <taxon>Eukaryota</taxon>
        <taxon>Fungi</taxon>
        <taxon>Fungi incertae sedis</taxon>
        <taxon>Mucoromycota</taxon>
        <taxon>Mortierellomycotina</taxon>
        <taxon>Mortierellomycetes</taxon>
        <taxon>Mortierellales</taxon>
        <taxon>Mortierellaceae</taxon>
        <taxon>Linnemannia</taxon>
    </lineage>
</organism>
<accession>A0A197JD70</accession>
<dbReference type="PANTHER" id="PTHR46590:SF1">
    <property type="entry name" value="PHOSPHATIDYLINOSITOL TRANSFER PROTEIN CSR1"/>
    <property type="match status" value="1"/>
</dbReference>
<evidence type="ECO:0000259" key="1">
    <source>
        <dbReference type="PROSITE" id="PS50191"/>
    </source>
</evidence>
<reference evidence="2 3" key="1">
    <citation type="submission" date="2016-05" db="EMBL/GenBank/DDBJ databases">
        <title>Genome sequencing reveals origins of a unique bacterial endosymbiosis in the earliest lineages of terrestrial Fungi.</title>
        <authorList>
            <consortium name="DOE Joint Genome Institute"/>
            <person name="Uehling J."/>
            <person name="Gryganskyi A."/>
            <person name="Hameed K."/>
            <person name="Tschaplinski T."/>
            <person name="Misztal P."/>
            <person name="Wu S."/>
            <person name="Desiro A."/>
            <person name="Vande Pol N."/>
            <person name="Du Z.-Y."/>
            <person name="Zienkiewicz A."/>
            <person name="Zienkiewicz K."/>
            <person name="Morin E."/>
            <person name="Tisserant E."/>
            <person name="Splivallo R."/>
            <person name="Hainaut M."/>
            <person name="Henrissat B."/>
            <person name="Ohm R."/>
            <person name="Kuo A."/>
            <person name="Yan J."/>
            <person name="Lipzen A."/>
            <person name="Nolan M."/>
            <person name="Labutti K."/>
            <person name="Barry K."/>
            <person name="Goldstein A."/>
            <person name="Labbe J."/>
            <person name="Schadt C."/>
            <person name="Tuskan G."/>
            <person name="Grigoriev I."/>
            <person name="Martin F."/>
            <person name="Vilgalys R."/>
            <person name="Bonito G."/>
        </authorList>
    </citation>
    <scope>NUCLEOTIDE SEQUENCE [LARGE SCALE GENOMIC DNA]</scope>
    <source>
        <strain evidence="2 3">AG-77</strain>
    </source>
</reference>
<dbReference type="SUPFAM" id="SSF46938">
    <property type="entry name" value="CRAL/TRIO N-terminal domain"/>
    <property type="match status" value="1"/>
</dbReference>
<dbReference type="CDD" id="cd00170">
    <property type="entry name" value="SEC14"/>
    <property type="match status" value="1"/>
</dbReference>
<dbReference type="OrthoDB" id="43460at2759"/>
<dbReference type="InterPro" id="IPR011074">
    <property type="entry name" value="CRAL/TRIO_N_dom"/>
</dbReference>
<dbReference type="EMBL" id="KV442134">
    <property type="protein sequence ID" value="OAQ22968.1"/>
    <property type="molecule type" value="Genomic_DNA"/>
</dbReference>
<dbReference type="Pfam" id="PF00650">
    <property type="entry name" value="CRAL_TRIO"/>
    <property type="match status" value="1"/>
</dbReference>
<dbReference type="Gene3D" id="3.40.525.10">
    <property type="entry name" value="CRAL-TRIO lipid binding domain"/>
    <property type="match status" value="1"/>
</dbReference>
<dbReference type="PANTHER" id="PTHR46590">
    <property type="entry name" value="PHOSPHATIDYLINOSITOL TRANSFER PROTEIN CSR1-RELATED"/>
    <property type="match status" value="1"/>
</dbReference>
<keyword evidence="3" id="KW-1185">Reference proteome</keyword>